<reference evidence="2" key="1">
    <citation type="submission" date="2022-11" db="EMBL/GenBank/DDBJ databases">
        <authorList>
            <person name="Petersen C."/>
        </authorList>
    </citation>
    <scope>NUCLEOTIDE SEQUENCE</scope>
    <source>
        <strain evidence="2">IBT 30069</strain>
    </source>
</reference>
<feature type="chain" id="PRO_5040857137" evidence="1">
    <location>
        <begin position="20"/>
        <end position="166"/>
    </location>
</feature>
<evidence type="ECO:0000313" key="2">
    <source>
        <dbReference type="EMBL" id="KAJ5113424.1"/>
    </source>
</evidence>
<accession>A0A9W9G767</accession>
<dbReference type="Proteomes" id="UP001149165">
    <property type="component" value="Unassembled WGS sequence"/>
</dbReference>
<organism evidence="2 3">
    <name type="scientific">Penicillium angulare</name>
    <dbReference type="NCBI Taxonomy" id="116970"/>
    <lineage>
        <taxon>Eukaryota</taxon>
        <taxon>Fungi</taxon>
        <taxon>Dikarya</taxon>
        <taxon>Ascomycota</taxon>
        <taxon>Pezizomycotina</taxon>
        <taxon>Eurotiomycetes</taxon>
        <taxon>Eurotiomycetidae</taxon>
        <taxon>Eurotiales</taxon>
        <taxon>Aspergillaceae</taxon>
        <taxon>Penicillium</taxon>
    </lineage>
</organism>
<protein>
    <submittedName>
        <fullName evidence="2">Uncharacterized protein</fullName>
    </submittedName>
</protein>
<feature type="signal peptide" evidence="1">
    <location>
        <begin position="1"/>
        <end position="19"/>
    </location>
</feature>
<dbReference type="AlphaFoldDB" id="A0A9W9G767"/>
<sequence length="166" mass="18481">MMTITYLPIFLFASLYAAASIHDTTQRYKQPLLANVQVVDTKDQLGEIQDARPSFLLTPENGGYYLKHPESGEVIAASSDILSIQLDESCISLYQNLKEEGNGDEASNVLQGLQKNGIDLSKPEESANKKKPKCKLRHCKFPPGSQNKGCMRDGYCRQCSVYDRCV</sequence>
<reference evidence="2" key="2">
    <citation type="journal article" date="2023" name="IMA Fungus">
        <title>Comparative genomic study of the Penicillium genus elucidates a diverse pangenome and 15 lateral gene transfer events.</title>
        <authorList>
            <person name="Petersen C."/>
            <person name="Sorensen T."/>
            <person name="Nielsen M.R."/>
            <person name="Sondergaard T.E."/>
            <person name="Sorensen J.L."/>
            <person name="Fitzpatrick D.A."/>
            <person name="Frisvad J.C."/>
            <person name="Nielsen K.L."/>
        </authorList>
    </citation>
    <scope>NUCLEOTIDE SEQUENCE</scope>
    <source>
        <strain evidence="2">IBT 30069</strain>
    </source>
</reference>
<name>A0A9W9G767_9EURO</name>
<comment type="caution">
    <text evidence="2">The sequence shown here is derived from an EMBL/GenBank/DDBJ whole genome shotgun (WGS) entry which is preliminary data.</text>
</comment>
<dbReference type="OrthoDB" id="4435242at2759"/>
<keyword evidence="1" id="KW-0732">Signal</keyword>
<gene>
    <name evidence="2" type="ORF">N7456_001958</name>
</gene>
<keyword evidence="3" id="KW-1185">Reference proteome</keyword>
<evidence type="ECO:0000313" key="3">
    <source>
        <dbReference type="Proteomes" id="UP001149165"/>
    </source>
</evidence>
<evidence type="ECO:0000256" key="1">
    <source>
        <dbReference type="SAM" id="SignalP"/>
    </source>
</evidence>
<dbReference type="EMBL" id="JAPQKH010000002">
    <property type="protein sequence ID" value="KAJ5113424.1"/>
    <property type="molecule type" value="Genomic_DNA"/>
</dbReference>
<proteinExistence type="predicted"/>